<keyword evidence="2" id="KW-1185">Reference proteome</keyword>
<dbReference type="Gene3D" id="3.30.300.20">
    <property type="match status" value="1"/>
</dbReference>
<dbReference type="eggNOG" id="COG1765">
    <property type="taxonomic scope" value="Bacteria"/>
</dbReference>
<dbReference type="InterPro" id="IPR003718">
    <property type="entry name" value="OsmC/Ohr_fam"/>
</dbReference>
<organism evidence="1 2">
    <name type="scientific">Mucilaginibacter paludis DSM 18603</name>
    <dbReference type="NCBI Taxonomy" id="714943"/>
    <lineage>
        <taxon>Bacteria</taxon>
        <taxon>Pseudomonadati</taxon>
        <taxon>Bacteroidota</taxon>
        <taxon>Sphingobacteriia</taxon>
        <taxon>Sphingobacteriales</taxon>
        <taxon>Sphingobacteriaceae</taxon>
        <taxon>Mucilaginibacter</taxon>
    </lineage>
</organism>
<dbReference type="STRING" id="714943.Mucpa_4544"/>
<dbReference type="OrthoDB" id="9804010at2"/>
<evidence type="ECO:0000313" key="2">
    <source>
        <dbReference type="Proteomes" id="UP000002774"/>
    </source>
</evidence>
<dbReference type="HOGENOM" id="CLU_114057_1_2_10"/>
<dbReference type="RefSeq" id="WP_008509509.1">
    <property type="nucleotide sequence ID" value="NZ_CM001403.1"/>
</dbReference>
<dbReference type="InterPro" id="IPR015946">
    <property type="entry name" value="KH_dom-like_a/b"/>
</dbReference>
<evidence type="ECO:0000313" key="1">
    <source>
        <dbReference type="EMBL" id="EHQ28634.1"/>
    </source>
</evidence>
<gene>
    <name evidence="1" type="ORF">Mucpa_4544</name>
</gene>
<dbReference type="AlphaFoldDB" id="H1Y715"/>
<reference evidence="1" key="1">
    <citation type="submission" date="2011-09" db="EMBL/GenBank/DDBJ databases">
        <title>The permanent draft genome of Mucilaginibacter paludis DSM 18603.</title>
        <authorList>
            <consortium name="US DOE Joint Genome Institute (JGI-PGF)"/>
            <person name="Lucas S."/>
            <person name="Han J."/>
            <person name="Lapidus A."/>
            <person name="Bruce D."/>
            <person name="Goodwin L."/>
            <person name="Pitluck S."/>
            <person name="Peters L."/>
            <person name="Kyrpides N."/>
            <person name="Mavromatis K."/>
            <person name="Ivanova N."/>
            <person name="Mikhailova N."/>
            <person name="Held B."/>
            <person name="Detter J.C."/>
            <person name="Tapia R."/>
            <person name="Han C."/>
            <person name="Land M."/>
            <person name="Hauser L."/>
            <person name="Markowitz V."/>
            <person name="Cheng J.-F."/>
            <person name="Hugenholtz P."/>
            <person name="Woyke T."/>
            <person name="Wu D."/>
            <person name="Tindall B."/>
            <person name="Brambilla E."/>
            <person name="Klenk H.-P."/>
            <person name="Eisen J.A."/>
        </authorList>
    </citation>
    <scope>NUCLEOTIDE SEQUENCE [LARGE SCALE GENOMIC DNA]</scope>
    <source>
        <strain evidence="1">DSM 18603</strain>
    </source>
</reference>
<name>H1Y715_9SPHI</name>
<dbReference type="InterPro" id="IPR036102">
    <property type="entry name" value="OsmC/Ohrsf"/>
</dbReference>
<dbReference type="Proteomes" id="UP000002774">
    <property type="component" value="Chromosome"/>
</dbReference>
<dbReference type="Pfam" id="PF02566">
    <property type="entry name" value="OsmC"/>
    <property type="match status" value="1"/>
</dbReference>
<sequence length="142" mass="15500">MATIEISRLSGDFGFEAKDENGHSVLMDSSPESGGQDFGVRPMQMLLMGLGGCSGIDVISILKKQRQDVVDYKMIVKGDREAGKEPSLWQNVELEFHIYGNVDVDKAERAVELSLNKYCSVAATLKFAGASVSWKTFVHPAA</sequence>
<dbReference type="PANTHER" id="PTHR34352:SF1">
    <property type="entry name" value="PROTEIN YHFA"/>
    <property type="match status" value="1"/>
</dbReference>
<protein>
    <submittedName>
        <fullName evidence="1">OsmC family protein</fullName>
    </submittedName>
</protein>
<accession>H1Y715</accession>
<dbReference type="PANTHER" id="PTHR34352">
    <property type="entry name" value="PROTEIN YHFA"/>
    <property type="match status" value="1"/>
</dbReference>
<proteinExistence type="predicted"/>
<dbReference type="SUPFAM" id="SSF82784">
    <property type="entry name" value="OsmC-like"/>
    <property type="match status" value="1"/>
</dbReference>
<dbReference type="EMBL" id="CM001403">
    <property type="protein sequence ID" value="EHQ28634.1"/>
    <property type="molecule type" value="Genomic_DNA"/>
</dbReference>